<accession>A0ABS6ZGD9</accession>
<keyword evidence="2" id="KW-1185">Reference proteome</keyword>
<dbReference type="Proteomes" id="UP000812013">
    <property type="component" value="Unassembled WGS sequence"/>
</dbReference>
<organism evidence="1 2">
    <name type="scientific">Streptomyces bambusae</name>
    <dbReference type="NCBI Taxonomy" id="1550616"/>
    <lineage>
        <taxon>Bacteria</taxon>
        <taxon>Bacillati</taxon>
        <taxon>Actinomycetota</taxon>
        <taxon>Actinomycetes</taxon>
        <taxon>Kitasatosporales</taxon>
        <taxon>Streptomycetaceae</taxon>
        <taxon>Streptomyces</taxon>
    </lineage>
</organism>
<dbReference type="GO" id="GO:0006508">
    <property type="term" value="P:proteolysis"/>
    <property type="evidence" value="ECO:0007669"/>
    <property type="project" value="UniProtKB-KW"/>
</dbReference>
<sequence length="287" mass="30652">PADRDLLRLAARSLLARPADTPLHGSALAVLLRDPQERARHLPHAVECFRQGTSRLPAEALVEVLPTLEDARDVDRVFEALRARADGEVLRALAALTGPALARRAGDLVRERLAGHPEDAPHAAVFVDLRLEQGRAARGVVQPLVTGLLRGPAEVRAALAGVLAAPGGEDSRELRGELADVLLTAEEDPGVLDAVLGALAHGAGRCPEERTRQLLRRTGRLLLRTPGGPALFERRTVELARTEPPFGELLARWLAEDTAQAAALLGPGTRRMVAGRARRTVETPAGP</sequence>
<gene>
    <name evidence="1" type="ORF">GPJ59_34590</name>
</gene>
<reference evidence="1 2" key="1">
    <citation type="submission" date="2019-12" db="EMBL/GenBank/DDBJ databases">
        <title>Genome sequence of Streptomyces bambusae.</title>
        <authorList>
            <person name="Bansal K."/>
            <person name="Choksket S."/>
            <person name="Korpole S."/>
            <person name="Patil P.B."/>
        </authorList>
    </citation>
    <scope>NUCLEOTIDE SEQUENCE [LARGE SCALE GENOMIC DNA]</scope>
    <source>
        <strain evidence="1 2">SK60</strain>
    </source>
</reference>
<name>A0ABS6ZGD9_9ACTN</name>
<comment type="caution">
    <text evidence="1">The sequence shown here is derived from an EMBL/GenBank/DDBJ whole genome shotgun (WGS) entry which is preliminary data.</text>
</comment>
<evidence type="ECO:0000313" key="1">
    <source>
        <dbReference type="EMBL" id="MBW5486829.1"/>
    </source>
</evidence>
<evidence type="ECO:0000313" key="2">
    <source>
        <dbReference type="Proteomes" id="UP000812013"/>
    </source>
</evidence>
<dbReference type="EMBL" id="WTFF01000497">
    <property type="protein sequence ID" value="MBW5486829.1"/>
    <property type="molecule type" value="Genomic_DNA"/>
</dbReference>
<keyword evidence="1" id="KW-0378">Hydrolase</keyword>
<feature type="non-terminal residue" evidence="1">
    <location>
        <position position="1"/>
    </location>
</feature>
<dbReference type="GO" id="GO:0008233">
    <property type="term" value="F:peptidase activity"/>
    <property type="evidence" value="ECO:0007669"/>
    <property type="project" value="UniProtKB-KW"/>
</dbReference>
<protein>
    <submittedName>
        <fullName evidence="1">Serine protease</fullName>
    </submittedName>
</protein>
<keyword evidence="1" id="KW-0645">Protease</keyword>
<proteinExistence type="predicted"/>